<comment type="subcellular location">
    <subcellularLocation>
        <location evidence="1 7">Cell membrane</location>
        <topology evidence="1 7">Multi-pass membrane protein</topology>
    </subcellularLocation>
</comment>
<keyword evidence="5 7" id="KW-1133">Transmembrane helix</keyword>
<dbReference type="AlphaFoldDB" id="A0A7W4J5Q1"/>
<evidence type="ECO:0000256" key="5">
    <source>
        <dbReference type="ARBA" id="ARBA00022989"/>
    </source>
</evidence>
<evidence type="ECO:0000256" key="4">
    <source>
        <dbReference type="ARBA" id="ARBA00022692"/>
    </source>
</evidence>
<dbReference type="InterPro" id="IPR005134">
    <property type="entry name" value="UPF0114"/>
</dbReference>
<proteinExistence type="inferred from homology"/>
<feature type="transmembrane region" description="Helical" evidence="7">
    <location>
        <begin position="34"/>
        <end position="57"/>
    </location>
</feature>
<dbReference type="PANTHER" id="PTHR38596">
    <property type="entry name" value="UPF0114 PROTEIN YQHA"/>
    <property type="match status" value="1"/>
</dbReference>
<dbReference type="Pfam" id="PF03350">
    <property type="entry name" value="UPF0114"/>
    <property type="match status" value="1"/>
</dbReference>
<dbReference type="Proteomes" id="UP000561066">
    <property type="component" value="Unassembled WGS sequence"/>
</dbReference>
<evidence type="ECO:0000313" key="8">
    <source>
        <dbReference type="EMBL" id="MBB2175114.1"/>
    </source>
</evidence>
<dbReference type="HAMAP" id="MF_00143">
    <property type="entry name" value="UPF0114"/>
    <property type="match status" value="1"/>
</dbReference>
<keyword evidence="4 7" id="KW-0812">Transmembrane</keyword>
<evidence type="ECO:0000256" key="2">
    <source>
        <dbReference type="ARBA" id="ARBA00005774"/>
    </source>
</evidence>
<reference evidence="8 9" key="1">
    <citation type="submission" date="2020-04" db="EMBL/GenBank/DDBJ databases">
        <title>Description of novel Gluconacetobacter.</title>
        <authorList>
            <person name="Sombolestani A."/>
        </authorList>
    </citation>
    <scope>NUCLEOTIDE SEQUENCE [LARGE SCALE GENOMIC DNA]</scope>
    <source>
        <strain evidence="8 9">LMG 21312</strain>
    </source>
</reference>
<protein>
    <recommendedName>
        <fullName evidence="7">UPF0114 protein HLH21_04135</fullName>
    </recommendedName>
</protein>
<dbReference type="EMBL" id="JABEQH010000004">
    <property type="protein sequence ID" value="MBB2175114.1"/>
    <property type="molecule type" value="Genomic_DNA"/>
</dbReference>
<dbReference type="PANTHER" id="PTHR38596:SF1">
    <property type="entry name" value="UPF0114 PROTEIN YQHA"/>
    <property type="match status" value="1"/>
</dbReference>
<keyword evidence="6 7" id="KW-0472">Membrane</keyword>
<evidence type="ECO:0000256" key="1">
    <source>
        <dbReference type="ARBA" id="ARBA00004651"/>
    </source>
</evidence>
<comment type="similarity">
    <text evidence="2 7">Belongs to the UPF0114 family.</text>
</comment>
<evidence type="ECO:0000256" key="3">
    <source>
        <dbReference type="ARBA" id="ARBA00022475"/>
    </source>
</evidence>
<feature type="transmembrane region" description="Helical" evidence="7">
    <location>
        <begin position="69"/>
        <end position="90"/>
    </location>
</feature>
<keyword evidence="3 7" id="KW-1003">Cell membrane</keyword>
<dbReference type="GO" id="GO:0005886">
    <property type="term" value="C:plasma membrane"/>
    <property type="evidence" value="ECO:0007669"/>
    <property type="project" value="UniProtKB-SubCell"/>
</dbReference>
<evidence type="ECO:0000256" key="7">
    <source>
        <dbReference type="HAMAP-Rule" id="MF_00143"/>
    </source>
</evidence>
<gene>
    <name evidence="8" type="ORF">HLH21_04135</name>
</gene>
<dbReference type="NCBIfam" id="TIGR00645">
    <property type="entry name" value="HI0507"/>
    <property type="match status" value="1"/>
</dbReference>
<feature type="transmembrane region" description="Helical" evidence="7">
    <location>
        <begin position="150"/>
        <end position="171"/>
    </location>
</feature>
<accession>A0A7W4J5Q1</accession>
<organism evidence="8 9">
    <name type="scientific">Gluconacetobacter johannae</name>
    <dbReference type="NCBI Taxonomy" id="112140"/>
    <lineage>
        <taxon>Bacteria</taxon>
        <taxon>Pseudomonadati</taxon>
        <taxon>Pseudomonadota</taxon>
        <taxon>Alphaproteobacteria</taxon>
        <taxon>Acetobacterales</taxon>
        <taxon>Acetobacteraceae</taxon>
        <taxon>Gluconacetobacter</taxon>
    </lineage>
</organism>
<keyword evidence="9" id="KW-1185">Reference proteome</keyword>
<evidence type="ECO:0000256" key="6">
    <source>
        <dbReference type="ARBA" id="ARBA00023136"/>
    </source>
</evidence>
<comment type="caution">
    <text evidence="8">The sequence shown here is derived from an EMBL/GenBank/DDBJ whole genome shotgun (WGS) entry which is preliminary data.</text>
</comment>
<dbReference type="InterPro" id="IPR020761">
    <property type="entry name" value="UPF0114_bac"/>
</dbReference>
<sequence>MTKMDGPHPQDASSRPEHVAERAFFATRWLAAPLYLGLAVGLIVIPVKFFQLAWGLLAHVFVLQFDDVFVGILDLIDLVMLANLLLIVMFSGYENFVSRLDIREHPDFPSWIGHVTFGDIKLKLMASIVAMSGIHLLADFIRVDAMTNRALAWTVGIHLAFVASGVLLSVMDRLMEPGGGHPASATDH</sequence>
<evidence type="ECO:0000313" key="9">
    <source>
        <dbReference type="Proteomes" id="UP000561066"/>
    </source>
</evidence>
<name>A0A7W4J5Q1_9PROT</name>